<dbReference type="Pfam" id="PF00250">
    <property type="entry name" value="Forkhead"/>
    <property type="match status" value="1"/>
</dbReference>
<name>A0ABQ7K262_9FUNG</name>
<organism evidence="9 10">
    <name type="scientific">Linnemannia gamsii</name>
    <dbReference type="NCBI Taxonomy" id="64522"/>
    <lineage>
        <taxon>Eukaryota</taxon>
        <taxon>Fungi</taxon>
        <taxon>Fungi incertae sedis</taxon>
        <taxon>Mucoromycota</taxon>
        <taxon>Mortierellomycotina</taxon>
        <taxon>Mortierellomycetes</taxon>
        <taxon>Mortierellales</taxon>
        <taxon>Mortierellaceae</taxon>
        <taxon>Linnemannia</taxon>
    </lineage>
</organism>
<dbReference type="PROSITE" id="PS00658">
    <property type="entry name" value="FORK_HEAD_2"/>
    <property type="match status" value="1"/>
</dbReference>
<dbReference type="PROSITE" id="PS50039">
    <property type="entry name" value="FORK_HEAD_3"/>
    <property type="match status" value="1"/>
</dbReference>
<reference evidence="9 10" key="1">
    <citation type="journal article" date="2020" name="Fungal Divers.">
        <title>Resolving the Mortierellaceae phylogeny through synthesis of multi-gene phylogenetics and phylogenomics.</title>
        <authorList>
            <person name="Vandepol N."/>
            <person name="Liber J."/>
            <person name="Desiro A."/>
            <person name="Na H."/>
            <person name="Kennedy M."/>
            <person name="Barry K."/>
            <person name="Grigoriev I.V."/>
            <person name="Miller A.N."/>
            <person name="O'Donnell K."/>
            <person name="Stajich J.E."/>
            <person name="Bonito G."/>
        </authorList>
    </citation>
    <scope>NUCLEOTIDE SEQUENCE [LARGE SCALE GENOMIC DNA]</scope>
    <source>
        <strain evidence="9 10">AD045</strain>
    </source>
</reference>
<feature type="region of interest" description="Disordered" evidence="7">
    <location>
        <begin position="470"/>
        <end position="535"/>
    </location>
</feature>
<evidence type="ECO:0000256" key="5">
    <source>
        <dbReference type="ARBA" id="ARBA00023242"/>
    </source>
</evidence>
<feature type="compositionally biased region" description="Low complexity" evidence="7">
    <location>
        <begin position="272"/>
        <end position="283"/>
    </location>
</feature>
<evidence type="ECO:0000313" key="10">
    <source>
        <dbReference type="Proteomes" id="UP001194696"/>
    </source>
</evidence>
<keyword evidence="5 6" id="KW-0539">Nucleus</keyword>
<proteinExistence type="predicted"/>
<accession>A0ABQ7K262</accession>
<feature type="compositionally biased region" description="Polar residues" evidence="7">
    <location>
        <begin position="213"/>
        <end position="222"/>
    </location>
</feature>
<feature type="region of interest" description="Disordered" evidence="7">
    <location>
        <begin position="199"/>
        <end position="234"/>
    </location>
</feature>
<evidence type="ECO:0000256" key="2">
    <source>
        <dbReference type="ARBA" id="ARBA00023015"/>
    </source>
</evidence>
<dbReference type="InterPro" id="IPR001766">
    <property type="entry name" value="Fork_head_dom"/>
</dbReference>
<dbReference type="PANTHER" id="PTHR45881">
    <property type="entry name" value="CHECKPOINT SUPPRESSOR 1-LIKE, ISOFORM A-RELATED"/>
    <property type="match status" value="1"/>
</dbReference>
<comment type="subcellular location">
    <subcellularLocation>
        <location evidence="1 6">Nucleus</location>
    </subcellularLocation>
</comment>
<dbReference type="SUPFAM" id="SSF46785">
    <property type="entry name" value="Winged helix' DNA-binding domain"/>
    <property type="match status" value="1"/>
</dbReference>
<evidence type="ECO:0000256" key="3">
    <source>
        <dbReference type="ARBA" id="ARBA00023125"/>
    </source>
</evidence>
<keyword evidence="10" id="KW-1185">Reference proteome</keyword>
<protein>
    <submittedName>
        <fullName evidence="9">Forkhead box protein K1</fullName>
    </submittedName>
</protein>
<feature type="compositionally biased region" description="Polar residues" evidence="7">
    <location>
        <begin position="1"/>
        <end position="10"/>
    </location>
</feature>
<sequence length="945" mass="99906">MDGDSTSINDRNSDGVPSPLLSPIEPDYSSLSSSSTCKGLVGCKSEPTMDTMSPNPTMDSRIASITAGTTTFATVETILLPVVESEKRTRKRRVSEGHNTTPAAKATKKTETPVNNERLERRKKASATSSSSATARPACSYTTMIMEVFQTSNKVKLDLPDIYSGIMAKYPFYRKAGKVWQSSVRHALSQSKFFGKLERRKDEPGKGSLWIIDSQNKQTPNPSRKRKASGVSLDGGDLVSASTYPITLSKEVAPPKLACTSTGESLEDEFHSSVASIPSPAASDDADDPNTVRRSGRARRPPRTKEADDYITPATHSRKPSLVCGVSLSTPPSSPAPQDHHHSEMMARMTSPPSPSSSSLTRKRSSSIRSDKSLTDSVVPRMNHFTIDLPLYNPAMSAHATPAITTGTLPRRAPMNLDLASVPGVVTSSRIRRPPQKLAEFVSSEDFKAAPCGKRSSLVSAASSSLLPSANQDRAAASVPTTTPTPAGAGAGAGAASQRIERRGRKRARPNVESQSSILEQQQNSGGDSFTTVGRRSRRAMTFGDGSKGLVGSVHQQGVSSLPAAVSTVQSPVSASGCAPAFISLKDLELSHAVSLEEEYDDDYDDDYDNDDDDQFPTGSRSSSRSGTRGVSSRRHGGSKPCQNDTYEQRRLAGIQQIVVASLDWYEESDSESEDEDVDIEGDSDVDMGAKNDTVTVVGSGGTVARSGCDSGFDSESDSCKGFVRETGWVMTTEATRLGDELDIDGTTTSSQEAFETVCITPPEEALAAGSSLAEDVLASGMVVESDFLDHAGAGLAADQVEVGSQSCVDPSSIGVDTSSLLPTITGIVTSPFEAQPGAHDDVVNRIEGTESIKSEQEALSWPTVPMIAGGILEELVAVTAAVTLSANKMSVSGVEGIEGGPMEVDLEEHNGGDATVYIGAAAAVATTSEATELKADNYMGWLNL</sequence>
<feature type="domain" description="Fork-head" evidence="8">
    <location>
        <begin position="136"/>
        <end position="227"/>
    </location>
</feature>
<feature type="compositionally biased region" description="Low complexity" evidence="7">
    <location>
        <begin position="619"/>
        <end position="631"/>
    </location>
</feature>
<feature type="region of interest" description="Disordered" evidence="7">
    <location>
        <begin position="260"/>
        <end position="373"/>
    </location>
</feature>
<dbReference type="InterPro" id="IPR030456">
    <property type="entry name" value="TF_fork_head_CS_2"/>
</dbReference>
<dbReference type="InterPro" id="IPR036390">
    <property type="entry name" value="WH_DNA-bd_sf"/>
</dbReference>
<feature type="compositionally biased region" description="Low complexity" evidence="7">
    <location>
        <begin position="470"/>
        <end position="488"/>
    </location>
</feature>
<dbReference type="Gene3D" id="1.10.10.10">
    <property type="entry name" value="Winged helix-like DNA-binding domain superfamily/Winged helix DNA-binding domain"/>
    <property type="match status" value="1"/>
</dbReference>
<feature type="compositionally biased region" description="Acidic residues" evidence="7">
    <location>
        <begin position="600"/>
        <end position="615"/>
    </location>
</feature>
<keyword evidence="4" id="KW-0804">Transcription</keyword>
<feature type="region of interest" description="Disordered" evidence="7">
    <location>
        <begin position="89"/>
        <end position="133"/>
    </location>
</feature>
<keyword evidence="2" id="KW-0805">Transcription regulation</keyword>
<dbReference type="SMART" id="SM00339">
    <property type="entry name" value="FH"/>
    <property type="match status" value="1"/>
</dbReference>
<dbReference type="InterPro" id="IPR036388">
    <property type="entry name" value="WH-like_DNA-bd_sf"/>
</dbReference>
<feature type="DNA-binding region" description="Fork-head" evidence="6">
    <location>
        <begin position="136"/>
        <end position="227"/>
    </location>
</feature>
<feature type="region of interest" description="Disordered" evidence="7">
    <location>
        <begin position="666"/>
        <end position="691"/>
    </location>
</feature>
<feature type="compositionally biased region" description="Polar residues" evidence="7">
    <location>
        <begin position="512"/>
        <end position="534"/>
    </location>
</feature>
<dbReference type="PANTHER" id="PTHR45881:SF1">
    <property type="entry name" value="FORK HEAD PROTEIN HOMOLOG 2"/>
    <property type="match status" value="1"/>
</dbReference>
<evidence type="ECO:0000256" key="1">
    <source>
        <dbReference type="ARBA" id="ARBA00004123"/>
    </source>
</evidence>
<keyword evidence="3 6" id="KW-0238">DNA-binding</keyword>
<evidence type="ECO:0000256" key="7">
    <source>
        <dbReference type="SAM" id="MobiDB-lite"/>
    </source>
</evidence>
<feature type="region of interest" description="Disordered" evidence="7">
    <location>
        <begin position="1"/>
        <end position="55"/>
    </location>
</feature>
<dbReference type="Proteomes" id="UP001194696">
    <property type="component" value="Unassembled WGS sequence"/>
</dbReference>
<evidence type="ECO:0000256" key="4">
    <source>
        <dbReference type="ARBA" id="ARBA00023163"/>
    </source>
</evidence>
<feature type="compositionally biased region" description="Acidic residues" evidence="7">
    <location>
        <begin position="666"/>
        <end position="686"/>
    </location>
</feature>
<dbReference type="PRINTS" id="PR00053">
    <property type="entry name" value="FORKHEAD"/>
</dbReference>
<comment type="caution">
    <text evidence="9">The sequence shown here is derived from an EMBL/GenBank/DDBJ whole genome shotgun (WGS) entry which is preliminary data.</text>
</comment>
<dbReference type="EMBL" id="JAAAIM010000402">
    <property type="protein sequence ID" value="KAG0288564.1"/>
    <property type="molecule type" value="Genomic_DNA"/>
</dbReference>
<evidence type="ECO:0000256" key="6">
    <source>
        <dbReference type="PROSITE-ProRule" id="PRU00089"/>
    </source>
</evidence>
<feature type="region of interest" description="Disordered" evidence="7">
    <location>
        <begin position="600"/>
        <end position="648"/>
    </location>
</feature>
<evidence type="ECO:0000259" key="8">
    <source>
        <dbReference type="PROSITE" id="PS50039"/>
    </source>
</evidence>
<evidence type="ECO:0000313" key="9">
    <source>
        <dbReference type="EMBL" id="KAG0288564.1"/>
    </source>
</evidence>
<gene>
    <name evidence="9" type="primary">FOXK1</name>
    <name evidence="9" type="ORF">BGZ96_007702</name>
</gene>